<evidence type="ECO:0000313" key="3">
    <source>
        <dbReference type="Proteomes" id="UP000076066"/>
    </source>
</evidence>
<dbReference type="AlphaFoldDB" id="A0A143DBI9"/>
<dbReference type="STRING" id="1549855.AY555_01795"/>
<proteinExistence type="predicted"/>
<evidence type="ECO:0000256" key="1">
    <source>
        <dbReference type="SAM" id="MobiDB-lite"/>
    </source>
</evidence>
<name>A0A143DBI9_9PROT</name>
<feature type="region of interest" description="Disordered" evidence="1">
    <location>
        <begin position="1"/>
        <end position="23"/>
    </location>
</feature>
<dbReference type="EMBL" id="CP014525">
    <property type="protein sequence ID" value="AMW34111.1"/>
    <property type="molecule type" value="Genomic_DNA"/>
</dbReference>
<sequence>MPFSGGGNSSGCGDVQGNAVSDQNKDKKLRLGVGGPEMIVHAEEIGKVAKKLAESRGVDKLVAETELFVKGQVARMEITCSSCARRMVQDASAEALRAEPIERPAWDRRADFLLRLIVAFYPHGVANEVKDHSLVLPRHCLVRLGGFWRDVLGTFPYSDLNSDASRLMTRFPSARDSELRSLMFSHPPSRLLLMKLLTRLLAIFQDAPALRSHFIPALAYDKWPNIFKPTEKHFSAICSGLFGDFMLQLQRPRQGDDMEQWFGRGATGRLLDLLEMTISPGG</sequence>
<feature type="compositionally biased region" description="Gly residues" evidence="1">
    <location>
        <begin position="1"/>
        <end position="10"/>
    </location>
</feature>
<accession>A0A143DBI9</accession>
<organism evidence="2 3">
    <name type="scientific">Haematospirillum jordaniae</name>
    <dbReference type="NCBI Taxonomy" id="1549855"/>
    <lineage>
        <taxon>Bacteria</taxon>
        <taxon>Pseudomonadati</taxon>
        <taxon>Pseudomonadota</taxon>
        <taxon>Alphaproteobacteria</taxon>
        <taxon>Rhodospirillales</taxon>
        <taxon>Novispirillaceae</taxon>
        <taxon>Haematospirillum</taxon>
    </lineage>
</organism>
<dbReference type="KEGG" id="hjo:AY555_01795"/>
<dbReference type="Proteomes" id="UP000076066">
    <property type="component" value="Chromosome"/>
</dbReference>
<gene>
    <name evidence="2" type="ORF">AY555_01795</name>
</gene>
<protein>
    <submittedName>
        <fullName evidence="2">Uncharacterized protein</fullName>
    </submittedName>
</protein>
<reference evidence="2 3" key="1">
    <citation type="submission" date="2016-02" db="EMBL/GenBank/DDBJ databases">
        <title>Complete Genome of H5569, the type strain of the newly described species Haematospirillium jordaniae.</title>
        <authorList>
            <person name="Nicholson A.C."/>
            <person name="Humrighouse B.W."/>
            <person name="Loparov V."/>
            <person name="McQuiston J.R."/>
        </authorList>
    </citation>
    <scope>NUCLEOTIDE SEQUENCE [LARGE SCALE GENOMIC DNA]</scope>
    <source>
        <strain evidence="2 3">H5569</strain>
    </source>
</reference>
<keyword evidence="3" id="KW-1185">Reference proteome</keyword>
<evidence type="ECO:0000313" key="2">
    <source>
        <dbReference type="EMBL" id="AMW34111.1"/>
    </source>
</evidence>